<keyword evidence="5" id="KW-0694">RNA-binding</keyword>
<feature type="domain" description="RNA-binding S4" evidence="7">
    <location>
        <begin position="24"/>
        <end position="88"/>
    </location>
</feature>
<dbReference type="InterPro" id="IPR002942">
    <property type="entry name" value="S4_RNA-bd"/>
</dbReference>
<dbReference type="Pfam" id="PF01479">
    <property type="entry name" value="S4"/>
    <property type="match status" value="1"/>
</dbReference>
<dbReference type="PANTHER" id="PTHR21600">
    <property type="entry name" value="MITOCHONDRIAL RNA PSEUDOURIDINE SYNTHASE"/>
    <property type="match status" value="1"/>
</dbReference>
<dbReference type="CDD" id="cd00165">
    <property type="entry name" value="S4"/>
    <property type="match status" value="1"/>
</dbReference>
<evidence type="ECO:0000313" key="8">
    <source>
        <dbReference type="EMBL" id="MST63150.1"/>
    </source>
</evidence>
<dbReference type="InterPro" id="IPR036986">
    <property type="entry name" value="S4_RNA-bd_sf"/>
</dbReference>
<evidence type="ECO:0000259" key="7">
    <source>
        <dbReference type="SMART" id="SM00363"/>
    </source>
</evidence>
<proteinExistence type="inferred from homology"/>
<dbReference type="PANTHER" id="PTHR21600:SF44">
    <property type="entry name" value="RIBOSOMAL LARGE SUBUNIT PSEUDOURIDINE SYNTHASE D"/>
    <property type="match status" value="1"/>
</dbReference>
<comment type="catalytic activity">
    <reaction evidence="1 6">
        <text>a uridine in RNA = a pseudouridine in RNA</text>
        <dbReference type="Rhea" id="RHEA:48348"/>
        <dbReference type="Rhea" id="RHEA-COMP:12068"/>
        <dbReference type="Rhea" id="RHEA-COMP:12069"/>
        <dbReference type="ChEBI" id="CHEBI:65314"/>
        <dbReference type="ChEBI" id="CHEBI:65315"/>
    </reaction>
</comment>
<evidence type="ECO:0000256" key="4">
    <source>
        <dbReference type="PIRSR" id="PIRSR606225-1"/>
    </source>
</evidence>
<evidence type="ECO:0000256" key="5">
    <source>
        <dbReference type="PROSITE-ProRule" id="PRU00182"/>
    </source>
</evidence>
<reference evidence="8 9" key="1">
    <citation type="submission" date="2019-08" db="EMBL/GenBank/DDBJ databases">
        <title>In-depth cultivation of the pig gut microbiome towards novel bacterial diversity and tailored functional studies.</title>
        <authorList>
            <person name="Wylensek D."/>
            <person name="Hitch T.C.A."/>
            <person name="Clavel T."/>
        </authorList>
    </citation>
    <scope>NUCLEOTIDE SEQUENCE [LARGE SCALE GENOMIC DNA]</scope>
    <source>
        <strain evidence="8 9">WCA-SAB-591-4A-A</strain>
    </source>
</reference>
<name>A0A6N7X2C0_9FIRM</name>
<dbReference type="GO" id="GO:0000455">
    <property type="term" value="P:enzyme-directed rRNA pseudouridine synthesis"/>
    <property type="evidence" value="ECO:0007669"/>
    <property type="project" value="TreeGrafter"/>
</dbReference>
<dbReference type="AlphaFoldDB" id="A0A6N7X2C0"/>
<protein>
    <recommendedName>
        <fullName evidence="6">Pseudouridine synthase</fullName>
        <ecNumber evidence="6">5.4.99.-</ecNumber>
    </recommendedName>
</protein>
<evidence type="ECO:0000256" key="1">
    <source>
        <dbReference type="ARBA" id="ARBA00000073"/>
    </source>
</evidence>
<dbReference type="GO" id="GO:0003723">
    <property type="term" value="F:RNA binding"/>
    <property type="evidence" value="ECO:0007669"/>
    <property type="project" value="UniProtKB-KW"/>
</dbReference>
<evidence type="ECO:0000313" key="9">
    <source>
        <dbReference type="Proteomes" id="UP000440713"/>
    </source>
</evidence>
<dbReference type="InterPro" id="IPR050188">
    <property type="entry name" value="RluA_PseudoU_synthase"/>
</dbReference>
<evidence type="ECO:0000256" key="2">
    <source>
        <dbReference type="ARBA" id="ARBA00010876"/>
    </source>
</evidence>
<dbReference type="CDD" id="cd02869">
    <property type="entry name" value="PseudoU_synth_RluA_like"/>
    <property type="match status" value="1"/>
</dbReference>
<sequence length="314" mass="35605">MERNNSLGEEKNTILRVKKDDDGKRLDAFLSEVFSDVSRSMHQKLIRDGMTLVNGKKQKSSYKVCVGDKIEVEFPEPKALDVEPQDIPIEIVYEDMDILIVNKPQGMVVHPAPGNLDNTLVNAILFHCKENLSSINGVIRPGIVHRIDKNTSGLLVIAKNDRAHNFLAEQFAVHSITREYEMIVFGNVDWMEMTVDKPIGRNPKDRLKMAVVKNGGKRAVTHFELIENLNGFAHLKATLETGRTHQIRVHSNYLKHPIIGDDLYGYAVKKFSKLTGQVLHARKLGFVHPSSGEYMEFNSELPEYFLDVMKKAKE</sequence>
<dbReference type="Gene3D" id="3.10.290.10">
    <property type="entry name" value="RNA-binding S4 domain"/>
    <property type="match status" value="1"/>
</dbReference>
<dbReference type="InterPro" id="IPR020103">
    <property type="entry name" value="PsdUridine_synth_cat_dom_sf"/>
</dbReference>
<dbReference type="PROSITE" id="PS50889">
    <property type="entry name" value="S4"/>
    <property type="match status" value="1"/>
</dbReference>
<dbReference type="SMART" id="SM00363">
    <property type="entry name" value="S4"/>
    <property type="match status" value="1"/>
</dbReference>
<accession>A0A6N7X2C0</accession>
<dbReference type="PROSITE" id="PS01129">
    <property type="entry name" value="PSI_RLU"/>
    <property type="match status" value="1"/>
</dbReference>
<dbReference type="InterPro" id="IPR006225">
    <property type="entry name" value="PsdUridine_synth_RluC/D"/>
</dbReference>
<dbReference type="SUPFAM" id="SSF55120">
    <property type="entry name" value="Pseudouridine synthase"/>
    <property type="match status" value="1"/>
</dbReference>
<dbReference type="Proteomes" id="UP000440713">
    <property type="component" value="Unassembled WGS sequence"/>
</dbReference>
<dbReference type="Gene3D" id="3.30.2350.10">
    <property type="entry name" value="Pseudouridine synthase"/>
    <property type="match status" value="1"/>
</dbReference>
<dbReference type="EMBL" id="VUNE01000005">
    <property type="protein sequence ID" value="MST63150.1"/>
    <property type="molecule type" value="Genomic_DNA"/>
</dbReference>
<evidence type="ECO:0000256" key="6">
    <source>
        <dbReference type="RuleBase" id="RU362028"/>
    </source>
</evidence>
<comment type="similarity">
    <text evidence="2 6">Belongs to the pseudouridine synthase RluA family.</text>
</comment>
<dbReference type="InterPro" id="IPR006145">
    <property type="entry name" value="PsdUridine_synth_RsuA/RluA"/>
</dbReference>
<keyword evidence="3 6" id="KW-0413">Isomerase</keyword>
<dbReference type="InterPro" id="IPR006224">
    <property type="entry name" value="PsdUridine_synth_RluA-like_CS"/>
</dbReference>
<dbReference type="SUPFAM" id="SSF55174">
    <property type="entry name" value="Alpha-L RNA-binding motif"/>
    <property type="match status" value="1"/>
</dbReference>
<dbReference type="GO" id="GO:0120159">
    <property type="term" value="F:rRNA pseudouridine synthase activity"/>
    <property type="evidence" value="ECO:0007669"/>
    <property type="project" value="UniProtKB-ARBA"/>
</dbReference>
<comment type="function">
    <text evidence="6">Responsible for synthesis of pseudouridine from uracil.</text>
</comment>
<feature type="active site" evidence="4">
    <location>
        <position position="148"/>
    </location>
</feature>
<dbReference type="EC" id="5.4.99.-" evidence="6"/>
<evidence type="ECO:0000256" key="3">
    <source>
        <dbReference type="ARBA" id="ARBA00023235"/>
    </source>
</evidence>
<keyword evidence="9" id="KW-1185">Reference proteome</keyword>
<organism evidence="8 9">
    <name type="scientific">Peptostreptococcus porci</name>
    <dbReference type="NCBI Taxonomy" id="2652282"/>
    <lineage>
        <taxon>Bacteria</taxon>
        <taxon>Bacillati</taxon>
        <taxon>Bacillota</taxon>
        <taxon>Clostridia</taxon>
        <taxon>Peptostreptococcales</taxon>
        <taxon>Peptostreptococcaceae</taxon>
        <taxon>Peptostreptococcus</taxon>
    </lineage>
</organism>
<comment type="caution">
    <text evidence="8">The sequence shown here is derived from an EMBL/GenBank/DDBJ whole genome shotgun (WGS) entry which is preliminary data.</text>
</comment>
<dbReference type="NCBIfam" id="TIGR00005">
    <property type="entry name" value="rluA_subfam"/>
    <property type="match status" value="1"/>
</dbReference>
<dbReference type="Pfam" id="PF00849">
    <property type="entry name" value="PseudoU_synth_2"/>
    <property type="match status" value="1"/>
</dbReference>
<gene>
    <name evidence="8" type="ORF">FYJ71_09405</name>
</gene>